<organism evidence="2 3">
    <name type="scientific">Choiromyces venosus 120613-1</name>
    <dbReference type="NCBI Taxonomy" id="1336337"/>
    <lineage>
        <taxon>Eukaryota</taxon>
        <taxon>Fungi</taxon>
        <taxon>Dikarya</taxon>
        <taxon>Ascomycota</taxon>
        <taxon>Pezizomycotina</taxon>
        <taxon>Pezizomycetes</taxon>
        <taxon>Pezizales</taxon>
        <taxon>Tuberaceae</taxon>
        <taxon>Choiromyces</taxon>
    </lineage>
</organism>
<protein>
    <submittedName>
        <fullName evidence="2">Uncharacterized protein</fullName>
    </submittedName>
</protein>
<sequence length="91" mass="10223">MSDPTLVATRGERDHSSVNADIPIQTPPYIIIRLPKFCKLISDHRHHLEVEIIIAFALTWGGFYLFDWPLENVPPTGGHLSTKSFTPPTCP</sequence>
<gene>
    <name evidence="2" type="ORF">L873DRAFT_1849512</name>
</gene>
<accession>A0A3N4ISW4</accession>
<feature type="region of interest" description="Disordered" evidence="1">
    <location>
        <begin position="1"/>
        <end position="20"/>
    </location>
</feature>
<reference evidence="2 3" key="1">
    <citation type="journal article" date="2018" name="Nat. Ecol. Evol.">
        <title>Pezizomycetes genomes reveal the molecular basis of ectomycorrhizal truffle lifestyle.</title>
        <authorList>
            <person name="Murat C."/>
            <person name="Payen T."/>
            <person name="Noel B."/>
            <person name="Kuo A."/>
            <person name="Morin E."/>
            <person name="Chen J."/>
            <person name="Kohler A."/>
            <person name="Krizsan K."/>
            <person name="Balestrini R."/>
            <person name="Da Silva C."/>
            <person name="Montanini B."/>
            <person name="Hainaut M."/>
            <person name="Levati E."/>
            <person name="Barry K.W."/>
            <person name="Belfiori B."/>
            <person name="Cichocki N."/>
            <person name="Clum A."/>
            <person name="Dockter R.B."/>
            <person name="Fauchery L."/>
            <person name="Guy J."/>
            <person name="Iotti M."/>
            <person name="Le Tacon F."/>
            <person name="Lindquist E.A."/>
            <person name="Lipzen A."/>
            <person name="Malagnac F."/>
            <person name="Mello A."/>
            <person name="Molinier V."/>
            <person name="Miyauchi S."/>
            <person name="Poulain J."/>
            <person name="Riccioni C."/>
            <person name="Rubini A."/>
            <person name="Sitrit Y."/>
            <person name="Splivallo R."/>
            <person name="Traeger S."/>
            <person name="Wang M."/>
            <person name="Zifcakova L."/>
            <person name="Wipf D."/>
            <person name="Zambonelli A."/>
            <person name="Paolocci F."/>
            <person name="Nowrousian M."/>
            <person name="Ottonello S."/>
            <person name="Baldrian P."/>
            <person name="Spatafora J.W."/>
            <person name="Henrissat B."/>
            <person name="Nagy L.G."/>
            <person name="Aury J.M."/>
            <person name="Wincker P."/>
            <person name="Grigoriev I.V."/>
            <person name="Bonfante P."/>
            <person name="Martin F.M."/>
        </authorList>
    </citation>
    <scope>NUCLEOTIDE SEQUENCE [LARGE SCALE GENOMIC DNA]</scope>
    <source>
        <strain evidence="2 3">120613-1</strain>
    </source>
</reference>
<evidence type="ECO:0000313" key="3">
    <source>
        <dbReference type="Proteomes" id="UP000276215"/>
    </source>
</evidence>
<dbReference type="EMBL" id="ML120626">
    <property type="protein sequence ID" value="RPA89009.1"/>
    <property type="molecule type" value="Genomic_DNA"/>
</dbReference>
<evidence type="ECO:0000256" key="1">
    <source>
        <dbReference type="SAM" id="MobiDB-lite"/>
    </source>
</evidence>
<dbReference type="AlphaFoldDB" id="A0A3N4ISW4"/>
<dbReference type="Proteomes" id="UP000276215">
    <property type="component" value="Unassembled WGS sequence"/>
</dbReference>
<name>A0A3N4ISW4_9PEZI</name>
<evidence type="ECO:0000313" key="2">
    <source>
        <dbReference type="EMBL" id="RPA89009.1"/>
    </source>
</evidence>
<keyword evidence="3" id="KW-1185">Reference proteome</keyword>
<proteinExistence type="predicted"/>